<dbReference type="Proteomes" id="UP000011083">
    <property type="component" value="Unassembled WGS sequence"/>
</dbReference>
<dbReference type="KEGG" id="acan:ACA1_129560"/>
<proteinExistence type="predicted"/>
<dbReference type="InterPro" id="IPR053044">
    <property type="entry name" value="Metallo-hydrolase/TatD-type"/>
</dbReference>
<reference evidence="1" key="1">
    <citation type="journal article" date="2013" name="Genome Biol.">
        <title>Genome of Acanthamoeba castellanii highlights extensive lateral gene transfer and early evolution of tyrosine kinase signaling.</title>
        <authorList>
            <person name="Clarke M."/>
            <person name="Lohan A.J."/>
            <person name="Liu B."/>
            <person name="Lagkouvardos I."/>
            <person name="Roy S."/>
            <person name="Zafar N."/>
            <person name="Bertelli C."/>
            <person name="Schilde C."/>
            <person name="Kianianmomeni A."/>
            <person name="Burglin T.R."/>
            <person name="Frech C."/>
            <person name="Turcotte B."/>
            <person name="Kopec K.O."/>
            <person name="Synnott J.M."/>
            <person name="Choo C."/>
            <person name="Paponov I."/>
            <person name="Finkler A."/>
            <person name="Soon Heng Tan C."/>
            <person name="Hutchins A.P."/>
            <person name="Weinmeier T."/>
            <person name="Rattei T."/>
            <person name="Chu J.S."/>
            <person name="Gimenez G."/>
            <person name="Irimia M."/>
            <person name="Rigden D.J."/>
            <person name="Fitzpatrick D.A."/>
            <person name="Lorenzo-Morales J."/>
            <person name="Bateman A."/>
            <person name="Chiu C.H."/>
            <person name="Tang P."/>
            <person name="Hegemann P."/>
            <person name="Fromm H."/>
            <person name="Raoult D."/>
            <person name="Greub G."/>
            <person name="Miranda-Saavedra D."/>
            <person name="Chen N."/>
            <person name="Nash P."/>
            <person name="Ginger M.L."/>
            <person name="Horn M."/>
            <person name="Schaap P."/>
            <person name="Caler L."/>
            <person name="Loftus B."/>
        </authorList>
    </citation>
    <scope>NUCLEOTIDE SEQUENCE [LARGE SCALE GENOMIC DNA]</scope>
    <source>
        <strain evidence="1">Neff</strain>
    </source>
</reference>
<sequence length="240" mass="26893">MSSLNGVCLFKTARFIFWGVVERLHRAKPDKVLAAFGVHPYFAHRLAEGWLEELREKLVANPRAIVGEIGLDKAAITPDTARNEYDAQTTAFTAQFDLAVELQRPISFHCVRAFGHVMTLFRQHALRYDQLMRSGEEDKARGTLPPAIIMHSFAGTVGGMESLLSNKGRKGNIQERLYFSFSKIVNMRAPKTIDVIKAVPEDRLLIESDQHSPAHGEEDLSRVCEIVAESSIHVRAPTLQ</sequence>
<dbReference type="OrthoDB" id="413993at2759"/>
<dbReference type="GeneID" id="14915431"/>
<dbReference type="VEuPathDB" id="AmoebaDB:ACA1_129560"/>
<dbReference type="PANTHER" id="PTHR47345:SF1">
    <property type="entry name" value="CUT9-INTERACTING PROTEIN SCN1"/>
    <property type="match status" value="1"/>
</dbReference>
<evidence type="ECO:0000313" key="2">
    <source>
        <dbReference type="Proteomes" id="UP000011083"/>
    </source>
</evidence>
<protein>
    <submittedName>
        <fullName evidence="1">TatDrelated DNase, putative</fullName>
    </submittedName>
</protein>
<dbReference type="OMA" id="ELERTCM"/>
<organism evidence="1 2">
    <name type="scientific">Acanthamoeba castellanii (strain ATCC 30010 / Neff)</name>
    <dbReference type="NCBI Taxonomy" id="1257118"/>
    <lineage>
        <taxon>Eukaryota</taxon>
        <taxon>Amoebozoa</taxon>
        <taxon>Discosea</taxon>
        <taxon>Longamoebia</taxon>
        <taxon>Centramoebida</taxon>
        <taxon>Acanthamoebidae</taxon>
        <taxon>Acanthamoeba</taxon>
    </lineage>
</organism>
<dbReference type="PANTHER" id="PTHR47345">
    <property type="entry name" value="CUT9-INTERACTING PROTEIN SCN1"/>
    <property type="match status" value="1"/>
</dbReference>
<dbReference type="AlphaFoldDB" id="L8GPB7"/>
<dbReference type="SUPFAM" id="SSF51556">
    <property type="entry name" value="Metallo-dependent hydrolases"/>
    <property type="match status" value="1"/>
</dbReference>
<dbReference type="Gene3D" id="3.20.20.140">
    <property type="entry name" value="Metal-dependent hydrolases"/>
    <property type="match status" value="1"/>
</dbReference>
<keyword evidence="2" id="KW-1185">Reference proteome</keyword>
<dbReference type="InterPro" id="IPR001130">
    <property type="entry name" value="TatD-like"/>
</dbReference>
<evidence type="ECO:0000313" key="1">
    <source>
        <dbReference type="EMBL" id="ELR14830.1"/>
    </source>
</evidence>
<dbReference type="GO" id="GO:0016788">
    <property type="term" value="F:hydrolase activity, acting on ester bonds"/>
    <property type="evidence" value="ECO:0007669"/>
    <property type="project" value="InterPro"/>
</dbReference>
<gene>
    <name evidence="1" type="ORF">ACA1_129560</name>
</gene>
<dbReference type="EMBL" id="KB008043">
    <property type="protein sequence ID" value="ELR14830.1"/>
    <property type="molecule type" value="Genomic_DNA"/>
</dbReference>
<dbReference type="RefSeq" id="XP_004336843.1">
    <property type="nucleotide sequence ID" value="XM_004336795.1"/>
</dbReference>
<name>L8GPB7_ACACF</name>
<dbReference type="InterPro" id="IPR032466">
    <property type="entry name" value="Metal_Hydrolase"/>
</dbReference>
<accession>L8GPB7</accession>
<dbReference type="Pfam" id="PF01026">
    <property type="entry name" value="TatD_DNase"/>
    <property type="match status" value="1"/>
</dbReference>